<comment type="function">
    <text evidence="7">One of the primary rRNA binding proteins, it binds directly to 16S rRNA where it nucleates assembly of the body of the 30S subunit.</text>
</comment>
<evidence type="ECO:0000256" key="4">
    <source>
        <dbReference type="ARBA" id="ARBA00022980"/>
    </source>
</evidence>
<dbReference type="GO" id="GO:0019843">
    <property type="term" value="F:rRNA binding"/>
    <property type="evidence" value="ECO:0007669"/>
    <property type="project" value="UniProtKB-UniRule"/>
</dbReference>
<dbReference type="SMART" id="SM01390">
    <property type="entry name" value="Ribosomal_S4"/>
    <property type="match status" value="1"/>
</dbReference>
<keyword evidence="5 7" id="KW-0687">Ribonucleoprotein</keyword>
<dbReference type="PANTHER" id="PTHR11831">
    <property type="entry name" value="30S 40S RIBOSOMAL PROTEIN"/>
    <property type="match status" value="1"/>
</dbReference>
<comment type="similarity">
    <text evidence="1 7 8">Belongs to the universal ribosomal protein uS4 family.</text>
</comment>
<dbReference type="FunFam" id="3.10.290.10:FF:000001">
    <property type="entry name" value="30S ribosomal protein S4"/>
    <property type="match status" value="1"/>
</dbReference>
<dbReference type="CDD" id="cd00165">
    <property type="entry name" value="S4"/>
    <property type="match status" value="1"/>
</dbReference>
<dbReference type="GO" id="GO:0003735">
    <property type="term" value="F:structural constituent of ribosome"/>
    <property type="evidence" value="ECO:0007669"/>
    <property type="project" value="InterPro"/>
</dbReference>
<dbReference type="PROSITE" id="PS50889">
    <property type="entry name" value="S4"/>
    <property type="match status" value="1"/>
</dbReference>
<dbReference type="InterPro" id="IPR002942">
    <property type="entry name" value="S4_RNA-bd"/>
</dbReference>
<dbReference type="NCBIfam" id="NF003717">
    <property type="entry name" value="PRK05327.1"/>
    <property type="match status" value="1"/>
</dbReference>
<gene>
    <name evidence="7" type="primary">rpsD</name>
    <name evidence="12" type="ORF">C0J27_01615</name>
</gene>
<protein>
    <recommendedName>
        <fullName evidence="6 7">Small ribosomal subunit protein uS4</fullName>
    </recommendedName>
</protein>
<evidence type="ECO:0000256" key="3">
    <source>
        <dbReference type="ARBA" id="ARBA00022884"/>
    </source>
</evidence>
<dbReference type="InterPro" id="IPR018079">
    <property type="entry name" value="Ribosomal_uS4_CS"/>
</dbReference>
<dbReference type="PANTHER" id="PTHR11831:SF4">
    <property type="entry name" value="SMALL RIBOSOMAL SUBUNIT PROTEIN US4M"/>
    <property type="match status" value="1"/>
</dbReference>
<dbReference type="HAMAP" id="MF_01306_B">
    <property type="entry name" value="Ribosomal_uS4_B"/>
    <property type="match status" value="1"/>
</dbReference>
<proteinExistence type="inferred from homology"/>
<evidence type="ECO:0000256" key="2">
    <source>
        <dbReference type="ARBA" id="ARBA00022730"/>
    </source>
</evidence>
<dbReference type="PROSITE" id="PS00632">
    <property type="entry name" value="RIBOSOMAL_S4"/>
    <property type="match status" value="1"/>
</dbReference>
<evidence type="ECO:0000256" key="6">
    <source>
        <dbReference type="ARBA" id="ARBA00035254"/>
    </source>
</evidence>
<keyword evidence="13" id="KW-1185">Reference proteome</keyword>
<dbReference type="GO" id="GO:0042274">
    <property type="term" value="P:ribosomal small subunit biogenesis"/>
    <property type="evidence" value="ECO:0007669"/>
    <property type="project" value="TreeGrafter"/>
</dbReference>
<dbReference type="RefSeq" id="WP_115585457.1">
    <property type="nucleotide sequence ID" value="NZ_CP025544.1"/>
</dbReference>
<evidence type="ECO:0000313" key="13">
    <source>
        <dbReference type="Proteomes" id="UP000254834"/>
    </source>
</evidence>
<evidence type="ECO:0000256" key="7">
    <source>
        <dbReference type="HAMAP-Rule" id="MF_01306"/>
    </source>
</evidence>
<keyword evidence="2 7" id="KW-0699">rRNA-binding</keyword>
<name>A0A345ZAX5_9BACT</name>
<feature type="domain" description="RNA-binding S4" evidence="10">
    <location>
        <begin position="76"/>
        <end position="134"/>
    </location>
</feature>
<dbReference type="InterPro" id="IPR001912">
    <property type="entry name" value="Ribosomal_uS4_N"/>
</dbReference>
<evidence type="ECO:0000256" key="5">
    <source>
        <dbReference type="ARBA" id="ARBA00023274"/>
    </source>
</evidence>
<comment type="function">
    <text evidence="7">With S5 and S12 plays an important role in translational accuracy.</text>
</comment>
<comment type="subunit">
    <text evidence="7">Part of the 30S ribosomal subunit. Contacts protein S5. The interaction surface between S4 and S5 is involved in control of translational fidelity.</text>
</comment>
<dbReference type="AlphaFoldDB" id="A0A345ZAX5"/>
<dbReference type="Pfam" id="PF00163">
    <property type="entry name" value="Ribosomal_S4"/>
    <property type="match status" value="1"/>
</dbReference>
<dbReference type="Proteomes" id="UP000254834">
    <property type="component" value="Chromosome"/>
</dbReference>
<dbReference type="SUPFAM" id="SSF55174">
    <property type="entry name" value="Alpha-L RNA-binding motif"/>
    <property type="match status" value="1"/>
</dbReference>
<sequence length="189" mass="21544">MMKMNAKPQADGTSPENQPAKKAFKRVSEYGKQLEEKQKVKQMYGMREKQFRRFFSLATNASQGAPGENLLNLLERRIDNVVFRLKMATSRAQARQMIVHGHIKINGRKVTSPSSFVSVNDVVSLTDRALKNSAMLEQVVDKRMSIGIKVPEWLELIKKDRAGKVLRLPVRADLQAPIEEYLIVELYSK</sequence>
<keyword evidence="3 7" id="KW-0694">RNA-binding</keyword>
<dbReference type="Pfam" id="PF01479">
    <property type="entry name" value="S4"/>
    <property type="match status" value="1"/>
</dbReference>
<dbReference type="SMART" id="SM00363">
    <property type="entry name" value="S4"/>
    <property type="match status" value="1"/>
</dbReference>
<evidence type="ECO:0000256" key="8">
    <source>
        <dbReference type="RuleBase" id="RU003699"/>
    </source>
</evidence>
<evidence type="ECO:0000256" key="1">
    <source>
        <dbReference type="ARBA" id="ARBA00007465"/>
    </source>
</evidence>
<reference evidence="12 13" key="1">
    <citation type="submission" date="2017-12" db="EMBL/GenBank/DDBJ databases">
        <title>Chromulinavorax destructans is a abundant pathogen of dominant heterotrophic picoflagllates.</title>
        <authorList>
            <person name="Deeg C.M."/>
            <person name="Zimmer M."/>
            <person name="Suttle C.A."/>
        </authorList>
    </citation>
    <scope>NUCLEOTIDE SEQUENCE [LARGE SCALE GENOMIC DNA]</scope>
    <source>
        <strain evidence="12 13">SeV1</strain>
    </source>
</reference>
<dbReference type="Gene3D" id="3.10.290.10">
    <property type="entry name" value="RNA-binding S4 domain"/>
    <property type="match status" value="1"/>
</dbReference>
<dbReference type="GO" id="GO:0015935">
    <property type="term" value="C:small ribosomal subunit"/>
    <property type="evidence" value="ECO:0007669"/>
    <property type="project" value="InterPro"/>
</dbReference>
<dbReference type="NCBIfam" id="TIGR01017">
    <property type="entry name" value="rpsD_bact"/>
    <property type="match status" value="1"/>
</dbReference>
<dbReference type="KEGG" id="cdes:C0J27_01615"/>
<dbReference type="InterPro" id="IPR022801">
    <property type="entry name" value="Ribosomal_uS4"/>
</dbReference>
<accession>A0A345ZAX5</accession>
<keyword evidence="4 7" id="KW-0689">Ribosomal protein</keyword>
<dbReference type="GO" id="GO:0006412">
    <property type="term" value="P:translation"/>
    <property type="evidence" value="ECO:0007669"/>
    <property type="project" value="UniProtKB-UniRule"/>
</dbReference>
<evidence type="ECO:0000259" key="10">
    <source>
        <dbReference type="SMART" id="SM00363"/>
    </source>
</evidence>
<dbReference type="EMBL" id="CP025544">
    <property type="protein sequence ID" value="AXK60442.1"/>
    <property type="molecule type" value="Genomic_DNA"/>
</dbReference>
<dbReference type="OrthoDB" id="9803672at2"/>
<dbReference type="InterPro" id="IPR005709">
    <property type="entry name" value="Ribosomal_uS4_bac-type"/>
</dbReference>
<dbReference type="Gene3D" id="1.10.1050.10">
    <property type="entry name" value="Ribosomal Protein S4 Delta 41, Chain A, domain 1"/>
    <property type="match status" value="1"/>
</dbReference>
<organism evidence="12 13">
    <name type="scientific">Candidatus Chromulinivorax destructor</name>
    <dbReference type="NCBI Taxonomy" id="2066483"/>
    <lineage>
        <taxon>Bacteria</taxon>
        <taxon>Candidatus Babelota</taxon>
        <taxon>Candidatus Babeliae</taxon>
        <taxon>Candidatus Babeliales</taxon>
        <taxon>Candidatus Chromulinivoraceae</taxon>
        <taxon>Candidatus Chromulinivorax</taxon>
    </lineage>
</organism>
<dbReference type="InterPro" id="IPR036986">
    <property type="entry name" value="S4_RNA-bd_sf"/>
</dbReference>
<evidence type="ECO:0000313" key="12">
    <source>
        <dbReference type="EMBL" id="AXK60442.1"/>
    </source>
</evidence>
<evidence type="ECO:0000259" key="11">
    <source>
        <dbReference type="SMART" id="SM01390"/>
    </source>
</evidence>
<evidence type="ECO:0000256" key="9">
    <source>
        <dbReference type="SAM" id="MobiDB-lite"/>
    </source>
</evidence>
<feature type="domain" description="Small ribosomal subunit protein uS4 N-terminal" evidence="11">
    <location>
        <begin position="11"/>
        <end position="75"/>
    </location>
</feature>
<feature type="region of interest" description="Disordered" evidence="9">
    <location>
        <begin position="1"/>
        <end position="27"/>
    </location>
</feature>